<organism evidence="2 3">
    <name type="scientific">Candidatus Thermochlorobacter aerophilus</name>
    <dbReference type="NCBI Taxonomy" id="1868324"/>
    <lineage>
        <taxon>Bacteria</taxon>
        <taxon>Pseudomonadati</taxon>
        <taxon>Chlorobiota</taxon>
        <taxon>Chlorobiia</taxon>
        <taxon>Chlorobiales</taxon>
        <taxon>Candidatus Thermochlorobacteriaceae</taxon>
        <taxon>Candidatus Thermochlorobacter</taxon>
    </lineage>
</organism>
<evidence type="ECO:0000313" key="3">
    <source>
        <dbReference type="Proteomes" id="UP000266389"/>
    </source>
</evidence>
<feature type="non-terminal residue" evidence="2">
    <location>
        <position position="112"/>
    </location>
</feature>
<reference evidence="2 3" key="1">
    <citation type="journal article" date="2011" name="ISME J.">
        <title>Community ecology of hot spring cyanobacterial mats: predominant populations and their functional potential.</title>
        <authorList>
            <person name="Klatt C.G."/>
            <person name="Wood J.M."/>
            <person name="Rusch D.B."/>
            <person name="Bateson M.M."/>
            <person name="Hamamura N."/>
            <person name="Heidelberg J.F."/>
            <person name="Grossman A.R."/>
            <person name="Bhaya D."/>
            <person name="Cohan F.M."/>
            <person name="Kuhl M."/>
            <person name="Bryant D.A."/>
            <person name="Ward D.M."/>
        </authorList>
    </citation>
    <scope>NUCLEOTIDE SEQUENCE [LARGE SCALE GENOMIC DNA]</scope>
    <source>
        <strain evidence="2">OS</strain>
    </source>
</reference>
<evidence type="ECO:0000256" key="1">
    <source>
        <dbReference type="SAM" id="Coils"/>
    </source>
</evidence>
<dbReference type="AlphaFoldDB" id="A0A395M217"/>
<sequence length="112" mass="13064">MEHEQDREALLRRYIELKEKAKQLEAEIESLKSNLFFTISQIQDETGETEVVFEDYVFTISYRKSYDYPPHIKKMEEKLKSLKKEAEASGEAILKSDSGYVVLKKVAGNRDL</sequence>
<name>A0A395M217_9BACT</name>
<dbReference type="Proteomes" id="UP000266389">
    <property type="component" value="Unassembled WGS sequence"/>
</dbReference>
<accession>A0A395M217</accession>
<gene>
    <name evidence="2" type="ORF">D0433_03610</name>
</gene>
<keyword evidence="1" id="KW-0175">Coiled coil</keyword>
<feature type="coiled-coil region" evidence="1">
    <location>
        <begin position="7"/>
        <end position="41"/>
    </location>
</feature>
<protein>
    <submittedName>
        <fullName evidence="2">Uncharacterized protein</fullName>
    </submittedName>
</protein>
<proteinExistence type="predicted"/>
<evidence type="ECO:0000313" key="2">
    <source>
        <dbReference type="EMBL" id="RFM24849.1"/>
    </source>
</evidence>
<dbReference type="EMBL" id="PHFL01000019">
    <property type="protein sequence ID" value="RFM24849.1"/>
    <property type="molecule type" value="Genomic_DNA"/>
</dbReference>
<comment type="caution">
    <text evidence="2">The sequence shown here is derived from an EMBL/GenBank/DDBJ whole genome shotgun (WGS) entry which is preliminary data.</text>
</comment>